<feature type="compositionally biased region" description="Low complexity" evidence="1">
    <location>
        <begin position="325"/>
        <end position="336"/>
    </location>
</feature>
<feature type="region of interest" description="Disordered" evidence="1">
    <location>
        <begin position="671"/>
        <end position="705"/>
    </location>
</feature>
<name>Q6CJX9_KLULA</name>
<dbReference type="InterPro" id="IPR045117">
    <property type="entry name" value="ATXN2-like"/>
</dbReference>
<feature type="compositionally biased region" description="Basic and acidic residues" evidence="1">
    <location>
        <begin position="337"/>
        <end position="375"/>
    </location>
</feature>
<dbReference type="PANTHER" id="PTHR12854:SF7">
    <property type="entry name" value="ATAXIN-2 HOMOLOG"/>
    <property type="match status" value="1"/>
</dbReference>
<dbReference type="HOGENOM" id="CLU_009985_0_0_1"/>
<dbReference type="KEGG" id="kla:KLLA0_F15158g"/>
<sequence>MRGASKKSSGSASSSKSRGNAAFNGTSSSFYETASVKKSFDERQDFLLVNGIGNRAIVTITSGVKYEGLVAAWNPHSSGKGIGVVLKYPKVLDKGFDESDINALSAELSETLTIEPKDVAGVKLFDVSLDSDPLAAKEEESNPVESGKQAAEGETSQKDAFKTDTAISGAPKELKERELQKWSPDESESFPLNNTSLEDDNGTWDQFAVNEKKFGIKPSFDEHFYTTRINKEDPEYQKKLNEAERIAKEIESQGASGNVHIDEDRNIKYDDSGLDEEDKYSGVDRRGDELLAQLKLNAKPEAKGVRYVPPSLRSQPHHADPAILSTTGKSKTSTRSEIADLKSFSEKFKIPYDMPDEVKTILKKDDQHVKEKEEQPPSSASAVSTTASTPSPAPKTSSTLKSNPSLPPKPASQPPTTPTLANASGGKGSNRSSKAGTPALGKIEVRRGSQNKFNGSGKTPIASPSMARAETFGRRRQRNFFDEGKPKCLKKDLNKNFNMFLKAKEAHESKGKDSEGKNLERFFIEKPYFTSPTWVSTVDQSYKSLFPDERTAIQRTQMRLQQRSIDMMAQGMATGPGGMPMGMPVGVPTGGPPFMGGHPGATAGSHGGMFMPFQPQPMFYPPMGGQMMPMMNSRNDTRNGSGANSQSSSPPATTGFMNGVPMNVPYGYPMRYQTMGGPPLQQQQHQQKQFHQNHTRNYRQHNDSR</sequence>
<feature type="compositionally biased region" description="Pro residues" evidence="1">
    <location>
        <begin position="405"/>
        <end position="417"/>
    </location>
</feature>
<evidence type="ECO:0000259" key="2">
    <source>
        <dbReference type="SMART" id="SM01272"/>
    </source>
</evidence>
<feature type="region of interest" description="Disordered" evidence="1">
    <location>
        <begin position="1"/>
        <end position="26"/>
    </location>
</feature>
<feature type="domain" description="LsmAD" evidence="2">
    <location>
        <begin position="214"/>
        <end position="286"/>
    </location>
</feature>
<evidence type="ECO:0000313" key="3">
    <source>
        <dbReference type="EMBL" id="CAG98468.1"/>
    </source>
</evidence>
<proteinExistence type="predicted"/>
<dbReference type="Pfam" id="PF14438">
    <property type="entry name" value="SM-ATX"/>
    <property type="match status" value="1"/>
</dbReference>
<feature type="compositionally biased region" description="Low complexity" evidence="1">
    <location>
        <begin position="1"/>
        <end position="19"/>
    </location>
</feature>
<dbReference type="Pfam" id="PF06741">
    <property type="entry name" value="LsmAD"/>
    <property type="match status" value="1"/>
</dbReference>
<dbReference type="FunCoup" id="Q6CJX9">
    <property type="interactions" value="113"/>
</dbReference>
<feature type="compositionally biased region" description="Basic and acidic residues" evidence="1">
    <location>
        <begin position="172"/>
        <end position="184"/>
    </location>
</feature>
<dbReference type="GO" id="GO:0003729">
    <property type="term" value="F:mRNA binding"/>
    <property type="evidence" value="ECO:0007669"/>
    <property type="project" value="TreeGrafter"/>
</dbReference>
<accession>Q6CJX9</accession>
<dbReference type="AlphaFoldDB" id="Q6CJX9"/>
<dbReference type="EMBL" id="CR382126">
    <property type="protein sequence ID" value="CAG98468.1"/>
    <property type="molecule type" value="Genomic_DNA"/>
</dbReference>
<protein>
    <submittedName>
        <fullName evidence="3">KLLA0F15158p</fullName>
    </submittedName>
</protein>
<dbReference type="STRING" id="284590.Q6CJX9"/>
<feature type="region of interest" description="Disordered" evidence="1">
    <location>
        <begin position="134"/>
        <end position="201"/>
    </location>
</feature>
<reference evidence="3 4" key="1">
    <citation type="journal article" date="2004" name="Nature">
        <title>Genome evolution in yeasts.</title>
        <authorList>
            <consortium name="Genolevures"/>
            <person name="Dujon B."/>
            <person name="Sherman D."/>
            <person name="Fischer G."/>
            <person name="Durrens P."/>
            <person name="Casaregola S."/>
            <person name="Lafontaine I."/>
            <person name="de Montigny J."/>
            <person name="Marck C."/>
            <person name="Neuveglise C."/>
            <person name="Talla E."/>
            <person name="Goffard N."/>
            <person name="Frangeul L."/>
            <person name="Aigle M."/>
            <person name="Anthouard V."/>
            <person name="Babour A."/>
            <person name="Barbe V."/>
            <person name="Barnay S."/>
            <person name="Blanchin S."/>
            <person name="Beckerich J.M."/>
            <person name="Beyne E."/>
            <person name="Bleykasten C."/>
            <person name="Boisrame A."/>
            <person name="Boyer J."/>
            <person name="Cattolico L."/>
            <person name="Confanioleri F."/>
            <person name="de Daruvar A."/>
            <person name="Despons L."/>
            <person name="Fabre E."/>
            <person name="Fairhead C."/>
            <person name="Ferry-Dumazet H."/>
            <person name="Groppi A."/>
            <person name="Hantraye F."/>
            <person name="Hennequin C."/>
            <person name="Jauniaux N."/>
            <person name="Joyet P."/>
            <person name="Kachouri R."/>
            <person name="Kerrest A."/>
            <person name="Koszul R."/>
            <person name="Lemaire M."/>
            <person name="Lesur I."/>
            <person name="Ma L."/>
            <person name="Muller H."/>
            <person name="Nicaud J.M."/>
            <person name="Nikolski M."/>
            <person name="Oztas S."/>
            <person name="Ozier-Kalogeropoulos O."/>
            <person name="Pellenz S."/>
            <person name="Potier S."/>
            <person name="Richard G.F."/>
            <person name="Straub M.L."/>
            <person name="Suleau A."/>
            <person name="Swennene D."/>
            <person name="Tekaia F."/>
            <person name="Wesolowski-Louvel M."/>
            <person name="Westhof E."/>
            <person name="Wirth B."/>
            <person name="Zeniou-Meyer M."/>
            <person name="Zivanovic I."/>
            <person name="Bolotin-Fukuhara M."/>
            <person name="Thierry A."/>
            <person name="Bouchier C."/>
            <person name="Caudron B."/>
            <person name="Scarpelli C."/>
            <person name="Gaillardin C."/>
            <person name="Weissenbach J."/>
            <person name="Wincker P."/>
            <person name="Souciet J.L."/>
        </authorList>
    </citation>
    <scope>NUCLEOTIDE SEQUENCE [LARGE SCALE GENOMIC DNA]</scope>
    <source>
        <strain evidence="4">ATCC 8585 / CBS 2359 / DSM 70799 / NBRC 1267 / NRRL Y-1140 / WM37</strain>
    </source>
</reference>
<dbReference type="Proteomes" id="UP000000598">
    <property type="component" value="Chromosome F"/>
</dbReference>
<dbReference type="InterPro" id="IPR025852">
    <property type="entry name" value="SM_dom_ATX"/>
</dbReference>
<dbReference type="eggNOG" id="KOG2375">
    <property type="taxonomic scope" value="Eukaryota"/>
</dbReference>
<dbReference type="SMART" id="SM01272">
    <property type="entry name" value="LsmAD"/>
    <property type="match status" value="1"/>
</dbReference>
<feature type="compositionally biased region" description="Low complexity" evidence="1">
    <location>
        <begin position="376"/>
        <end position="399"/>
    </location>
</feature>
<dbReference type="InterPro" id="IPR009604">
    <property type="entry name" value="LsmAD_domain"/>
</dbReference>
<feature type="region of interest" description="Disordered" evidence="1">
    <location>
        <begin position="631"/>
        <end position="658"/>
    </location>
</feature>
<feature type="compositionally biased region" description="Polar residues" evidence="1">
    <location>
        <begin position="632"/>
        <end position="656"/>
    </location>
</feature>
<dbReference type="PANTHER" id="PTHR12854">
    <property type="entry name" value="ATAXIN 2-RELATED"/>
    <property type="match status" value="1"/>
</dbReference>
<dbReference type="GO" id="GO:0010494">
    <property type="term" value="C:cytoplasmic stress granule"/>
    <property type="evidence" value="ECO:0007669"/>
    <property type="project" value="TreeGrafter"/>
</dbReference>
<dbReference type="PaxDb" id="284590-Q6CJX9"/>
<dbReference type="OMA" id="YFTAPTW"/>
<evidence type="ECO:0000256" key="1">
    <source>
        <dbReference type="SAM" id="MobiDB-lite"/>
    </source>
</evidence>
<evidence type="ECO:0000313" key="4">
    <source>
        <dbReference type="Proteomes" id="UP000000598"/>
    </source>
</evidence>
<keyword evidence="4" id="KW-1185">Reference proteome</keyword>
<feature type="compositionally biased region" description="Low complexity" evidence="1">
    <location>
        <begin position="681"/>
        <end position="690"/>
    </location>
</feature>
<feature type="compositionally biased region" description="Polar residues" evidence="1">
    <location>
        <begin position="448"/>
        <end position="457"/>
    </location>
</feature>
<feature type="region of interest" description="Disordered" evidence="1">
    <location>
        <begin position="306"/>
        <end position="479"/>
    </location>
</feature>
<dbReference type="GO" id="GO:0034063">
    <property type="term" value="P:stress granule assembly"/>
    <property type="evidence" value="ECO:0007669"/>
    <property type="project" value="TreeGrafter"/>
</dbReference>
<organism evidence="3 4">
    <name type="scientific">Kluyveromyces lactis (strain ATCC 8585 / CBS 2359 / DSM 70799 / NBRC 1267 / NRRL Y-1140 / WM37)</name>
    <name type="common">Yeast</name>
    <name type="synonym">Candida sphaerica</name>
    <dbReference type="NCBI Taxonomy" id="284590"/>
    <lineage>
        <taxon>Eukaryota</taxon>
        <taxon>Fungi</taxon>
        <taxon>Dikarya</taxon>
        <taxon>Ascomycota</taxon>
        <taxon>Saccharomycotina</taxon>
        <taxon>Saccharomycetes</taxon>
        <taxon>Saccharomycetales</taxon>
        <taxon>Saccharomycetaceae</taxon>
        <taxon>Kluyveromyces</taxon>
    </lineage>
</organism>
<dbReference type="InParanoid" id="Q6CJX9"/>
<gene>
    <name evidence="3" type="ORF">KLLA0_F15158g</name>
</gene>